<protein>
    <submittedName>
        <fullName evidence="3">Type II toxin-antitoxin system YafQ family toxin</fullName>
    </submittedName>
</protein>
<dbReference type="SUPFAM" id="SSF143011">
    <property type="entry name" value="RelE-like"/>
    <property type="match status" value="1"/>
</dbReference>
<reference evidence="3 4" key="1">
    <citation type="submission" date="2018-04" db="EMBL/GenBank/DDBJ databases">
        <authorList>
            <person name="Eckel V.P."/>
            <person name="Vogel R.F."/>
        </authorList>
    </citation>
    <scope>NUCLEOTIDE SEQUENCE [LARGE SCALE GENOMIC DNA]</scope>
    <source>
        <strain evidence="4">TMW 2.1764</strain>
    </source>
</reference>
<dbReference type="InterPro" id="IPR004386">
    <property type="entry name" value="Toxin_YafQ-like"/>
</dbReference>
<organism evidence="3 4">
    <name type="scientific">Bifidobacterium tibiigranuli</name>
    <dbReference type="NCBI Taxonomy" id="2172043"/>
    <lineage>
        <taxon>Bacteria</taxon>
        <taxon>Bacillati</taxon>
        <taxon>Actinomycetota</taxon>
        <taxon>Actinomycetes</taxon>
        <taxon>Bifidobacteriales</taxon>
        <taxon>Bifidobacteriaceae</taxon>
        <taxon>Bifidobacterium</taxon>
    </lineage>
</organism>
<dbReference type="NCBIfam" id="TIGR02385">
    <property type="entry name" value="RelE_StbE"/>
    <property type="match status" value="1"/>
</dbReference>
<name>A0A5N6S3B2_9BIFI</name>
<dbReference type="GO" id="GO:0006415">
    <property type="term" value="P:translational termination"/>
    <property type="evidence" value="ECO:0007669"/>
    <property type="project" value="TreeGrafter"/>
</dbReference>
<dbReference type="PIRSF" id="PIRSF006156">
    <property type="entry name" value="YafQ"/>
    <property type="match status" value="1"/>
</dbReference>
<evidence type="ECO:0000256" key="2">
    <source>
        <dbReference type="PIRSR" id="PIRSR006156-1"/>
    </source>
</evidence>
<comment type="caution">
    <text evidence="3">The sequence shown here is derived from an EMBL/GenBank/DDBJ whole genome shotgun (WGS) entry which is preliminary data.</text>
</comment>
<dbReference type="PANTHER" id="PTHR40588:SF1">
    <property type="entry name" value="MRNA INTERFERASE TOXIN YAFQ"/>
    <property type="match status" value="1"/>
</dbReference>
<dbReference type="PANTHER" id="PTHR40588">
    <property type="entry name" value="MRNA INTERFERASE TOXIN YAFQ"/>
    <property type="match status" value="1"/>
</dbReference>
<proteinExistence type="predicted"/>
<keyword evidence="1" id="KW-1277">Toxin-antitoxin system</keyword>
<dbReference type="InterPro" id="IPR007712">
    <property type="entry name" value="RelE/ParE_toxin"/>
</dbReference>
<feature type="active site" description="Proton donor" evidence="2">
    <location>
        <position position="85"/>
    </location>
</feature>
<dbReference type="GO" id="GO:0004521">
    <property type="term" value="F:RNA endonuclease activity"/>
    <property type="evidence" value="ECO:0007669"/>
    <property type="project" value="TreeGrafter"/>
</dbReference>
<dbReference type="EMBL" id="QDAG01000006">
    <property type="protein sequence ID" value="KAE8128157.1"/>
    <property type="molecule type" value="Genomic_DNA"/>
</dbReference>
<dbReference type="Pfam" id="PF15738">
    <property type="entry name" value="YafQ_toxin"/>
    <property type="match status" value="1"/>
</dbReference>
<sequence>MERSSSFLRQVKRLRSKHYNLDLLEAAIQHLMSTDRNMLITHYRDHALTGNLQGYRELHIDSDWLLVYRIENNTLTLVLVATGSHDELL</sequence>
<evidence type="ECO:0000313" key="4">
    <source>
        <dbReference type="Proteomes" id="UP000325415"/>
    </source>
</evidence>
<keyword evidence="4" id="KW-1185">Reference proteome</keyword>
<dbReference type="GO" id="GO:0006402">
    <property type="term" value="P:mRNA catabolic process"/>
    <property type="evidence" value="ECO:0007669"/>
    <property type="project" value="TreeGrafter"/>
</dbReference>
<accession>A0A5N6S3B2</accession>
<dbReference type="InterPro" id="IPR035093">
    <property type="entry name" value="RelE/ParE_toxin_dom_sf"/>
</dbReference>
<gene>
    <name evidence="3" type="ORF">DDE84_07035</name>
</gene>
<dbReference type="Proteomes" id="UP000325415">
    <property type="component" value="Unassembled WGS sequence"/>
</dbReference>
<evidence type="ECO:0000256" key="1">
    <source>
        <dbReference type="ARBA" id="ARBA00022649"/>
    </source>
</evidence>
<dbReference type="AlphaFoldDB" id="A0A5N6S3B2"/>
<evidence type="ECO:0000313" key="3">
    <source>
        <dbReference type="EMBL" id="KAE8128157.1"/>
    </source>
</evidence>
<dbReference type="OrthoDB" id="7030467at2"/>
<dbReference type="Gene3D" id="3.30.2310.20">
    <property type="entry name" value="RelE-like"/>
    <property type="match status" value="1"/>
</dbReference>